<dbReference type="Proteomes" id="UP001071279">
    <property type="component" value="Unassembled WGS sequence"/>
</dbReference>
<dbReference type="AlphaFoldDB" id="A0A129BZX6"/>
<gene>
    <name evidence="2" type="ORF">I8Y58_001013</name>
    <name evidence="4" type="ORF">NCTC12000_02189</name>
    <name evidence="3" type="ORF">O6C86_12320</name>
</gene>
<reference evidence="2" key="1">
    <citation type="journal article" date="2018" name="Genome Biol.">
        <title>SKESA: strategic k-mer extension for scrupulous assemblies.</title>
        <authorList>
            <person name="Souvorov A."/>
            <person name="Agarwala R."/>
            <person name="Lipman D.J."/>
        </authorList>
    </citation>
    <scope>NUCLEOTIDE SEQUENCE</scope>
    <source>
        <strain evidence="2">D3612</strain>
    </source>
</reference>
<dbReference type="Proteomes" id="UP000861567">
    <property type="component" value="Unassembled WGS sequence"/>
</dbReference>
<dbReference type="RefSeq" id="WP_011214253.1">
    <property type="nucleotide sequence ID" value="NZ_BAZA01000122.1"/>
</dbReference>
<dbReference type="EMBL" id="UGOL01000001">
    <property type="protein sequence ID" value="STX80181.1"/>
    <property type="molecule type" value="Genomic_DNA"/>
</dbReference>
<evidence type="ECO:0000313" key="4">
    <source>
        <dbReference type="EMBL" id="STX80181.1"/>
    </source>
</evidence>
<dbReference type="OMA" id="EWIVDIL"/>
<reference evidence="2" key="3">
    <citation type="submission" date="2020-11" db="EMBL/GenBank/DDBJ databases">
        <authorList>
            <consortium name="NCBI Pathogen Detection Project"/>
        </authorList>
    </citation>
    <scope>NUCLEOTIDE SEQUENCE</scope>
    <source>
        <strain evidence="2">D3612</strain>
    </source>
</reference>
<dbReference type="EMBL" id="JAPXIC010000080">
    <property type="protein sequence ID" value="MCZ4719992.1"/>
    <property type="molecule type" value="Genomic_DNA"/>
</dbReference>
<protein>
    <submittedName>
        <fullName evidence="4">Uncharacterized protein</fullName>
    </submittedName>
</protein>
<evidence type="ECO:0000313" key="5">
    <source>
        <dbReference type="Proteomes" id="UP000254631"/>
    </source>
</evidence>
<dbReference type="eggNOG" id="ENOG5031EBF">
    <property type="taxonomic scope" value="Bacteria"/>
</dbReference>
<proteinExistence type="predicted"/>
<reference evidence="3" key="4">
    <citation type="submission" date="2022-12" db="EMBL/GenBank/DDBJ databases">
        <title>Comparative genomics of Legionella pneumophila isolates from the West Bank and Germany support molecular epidemiology of Legionnaires disease.</title>
        <authorList>
            <person name="Zayed A.R."/>
            <person name="Bitar D.M."/>
            <person name="Steinert M."/>
            <person name="Lueck C."/>
            <person name="Brettar I."/>
            <person name="Hoefle M.G."/>
            <person name="Bunk B."/>
        </authorList>
    </citation>
    <scope>NUCLEOTIDE SEQUENCE</scope>
    <source>
        <strain evidence="3">H23</strain>
    </source>
</reference>
<name>A0A129BZX6_LEGPN</name>
<accession>A0A129BZX6</accession>
<feature type="transmembrane region" description="Helical" evidence="1">
    <location>
        <begin position="115"/>
        <end position="136"/>
    </location>
</feature>
<dbReference type="EMBL" id="DACSEI010000007">
    <property type="protein sequence ID" value="HAT1595803.1"/>
    <property type="molecule type" value="Genomic_DNA"/>
</dbReference>
<organism evidence="4 5">
    <name type="scientific">Legionella pneumophila</name>
    <dbReference type="NCBI Taxonomy" id="446"/>
    <lineage>
        <taxon>Bacteria</taxon>
        <taxon>Pseudomonadati</taxon>
        <taxon>Pseudomonadota</taxon>
        <taxon>Gammaproteobacteria</taxon>
        <taxon>Legionellales</taxon>
        <taxon>Legionellaceae</taxon>
        <taxon>Legionella</taxon>
    </lineage>
</organism>
<evidence type="ECO:0000313" key="2">
    <source>
        <dbReference type="EMBL" id="HAT1595803.1"/>
    </source>
</evidence>
<evidence type="ECO:0000313" key="3">
    <source>
        <dbReference type="EMBL" id="MCZ4719992.1"/>
    </source>
</evidence>
<reference evidence="4 5" key="2">
    <citation type="submission" date="2018-06" db="EMBL/GenBank/DDBJ databases">
        <authorList>
            <consortium name="Pathogen Informatics"/>
            <person name="Doyle S."/>
        </authorList>
    </citation>
    <scope>NUCLEOTIDE SEQUENCE [LARGE SCALE GENOMIC DNA]</scope>
    <source>
        <strain evidence="4 5">NCTC12000</strain>
    </source>
</reference>
<feature type="transmembrane region" description="Helical" evidence="1">
    <location>
        <begin position="38"/>
        <end position="62"/>
    </location>
</feature>
<feature type="transmembrane region" description="Helical" evidence="1">
    <location>
        <begin position="82"/>
        <end position="103"/>
    </location>
</feature>
<keyword evidence="1" id="KW-0812">Transmembrane</keyword>
<keyword evidence="1" id="KW-1133">Transmembrane helix</keyword>
<dbReference type="Proteomes" id="UP000254631">
    <property type="component" value="Unassembled WGS sequence"/>
</dbReference>
<evidence type="ECO:0000256" key="1">
    <source>
        <dbReference type="SAM" id="Phobius"/>
    </source>
</evidence>
<sequence>MLLTLALVILFATIMVFFSQEFIRTFKKILAIKGAKLLVPLGIASWLIYNFDYLFIWVIYYIREVLQAVLAFLTRIMPFKPYSTSIALIILLTTVSVGPVLLLDLIYRKRTYKGYAYPYLTSTLILIFCTLILLVVS</sequence>
<keyword evidence="1" id="KW-0472">Membrane</keyword>
<feature type="transmembrane region" description="Helical" evidence="1">
    <location>
        <begin position="6"/>
        <end position="26"/>
    </location>
</feature>